<keyword evidence="1" id="KW-0472">Membrane</keyword>
<dbReference type="EMBL" id="JBHSNM010000005">
    <property type="protein sequence ID" value="MFC5570984.1"/>
    <property type="molecule type" value="Genomic_DNA"/>
</dbReference>
<keyword evidence="1" id="KW-1133">Transmembrane helix</keyword>
<dbReference type="InterPro" id="IPR003675">
    <property type="entry name" value="Rce1/LyrA-like_dom"/>
</dbReference>
<evidence type="ECO:0000256" key="1">
    <source>
        <dbReference type="SAM" id="Phobius"/>
    </source>
</evidence>
<proteinExistence type="predicted"/>
<feature type="transmembrane region" description="Helical" evidence="1">
    <location>
        <begin position="87"/>
        <end position="108"/>
    </location>
</feature>
<dbReference type="PANTHER" id="PTHR39430">
    <property type="entry name" value="MEMBRANE-ASSOCIATED PROTEASE-RELATED"/>
    <property type="match status" value="1"/>
</dbReference>
<feature type="transmembrane region" description="Helical" evidence="1">
    <location>
        <begin position="183"/>
        <end position="201"/>
    </location>
</feature>
<evidence type="ECO:0000313" key="3">
    <source>
        <dbReference type="EMBL" id="MFC5570984.1"/>
    </source>
</evidence>
<accession>A0ABW0SPR9</accession>
<organism evidence="3 4">
    <name type="scientific">Lysobacter yangpyeongensis</name>
    <dbReference type="NCBI Taxonomy" id="346182"/>
    <lineage>
        <taxon>Bacteria</taxon>
        <taxon>Pseudomonadati</taxon>
        <taxon>Pseudomonadota</taxon>
        <taxon>Gammaproteobacteria</taxon>
        <taxon>Lysobacterales</taxon>
        <taxon>Lysobacteraceae</taxon>
        <taxon>Lysobacter</taxon>
    </lineage>
</organism>
<feature type="transmembrane region" description="Helical" evidence="1">
    <location>
        <begin position="48"/>
        <end position="67"/>
    </location>
</feature>
<dbReference type="RefSeq" id="WP_386755534.1">
    <property type="nucleotide sequence ID" value="NZ_JBHSNM010000005.1"/>
</dbReference>
<dbReference type="Pfam" id="PF02517">
    <property type="entry name" value="Rce1-like"/>
    <property type="match status" value="1"/>
</dbReference>
<keyword evidence="1" id="KW-0812">Transmembrane</keyword>
<feature type="transmembrane region" description="Helical" evidence="1">
    <location>
        <begin position="150"/>
        <end position="171"/>
    </location>
</feature>
<name>A0ABW0SPR9_9GAMM</name>
<protein>
    <submittedName>
        <fullName evidence="3">CPBP family intramembrane glutamic endopeptidase</fullName>
        <ecNumber evidence="3">3.4.-.-</ecNumber>
    </submittedName>
</protein>
<evidence type="ECO:0000259" key="2">
    <source>
        <dbReference type="Pfam" id="PF02517"/>
    </source>
</evidence>
<gene>
    <name evidence="3" type="ORF">ACFPN1_13030</name>
</gene>
<reference evidence="4" key="1">
    <citation type="journal article" date="2019" name="Int. J. Syst. Evol. Microbiol.">
        <title>The Global Catalogue of Microorganisms (GCM) 10K type strain sequencing project: providing services to taxonomists for standard genome sequencing and annotation.</title>
        <authorList>
            <consortium name="The Broad Institute Genomics Platform"/>
            <consortium name="The Broad Institute Genome Sequencing Center for Infectious Disease"/>
            <person name="Wu L."/>
            <person name="Ma J."/>
        </authorList>
    </citation>
    <scope>NUCLEOTIDE SEQUENCE [LARGE SCALE GENOMIC DNA]</scope>
    <source>
        <strain evidence="4">KACC 11407</strain>
    </source>
</reference>
<keyword evidence="3" id="KW-0378">Hydrolase</keyword>
<feature type="domain" description="CAAX prenyl protease 2/Lysostaphin resistance protein A-like" evidence="2">
    <location>
        <begin position="126"/>
        <end position="219"/>
    </location>
</feature>
<evidence type="ECO:0000313" key="4">
    <source>
        <dbReference type="Proteomes" id="UP001596036"/>
    </source>
</evidence>
<sequence>MRQIFFDRGHRLRNGWWVLLFLGLVFVTRFAYTPLSHSLQGLGVGKPWLEPLGFVFLLLVTWICTRLRKEPLSSVGFRLDRRWAKEAVAGVLLGVVSMLLVVAMMWASGAVTLQLDPARSLGALGKGLYLFAAVALFEETLFRGFMFQRLVDGTGVWFAQIALALLFAVAHWGNPDMHGATKVWASLDIALAAAMLGMAWLRTRSLALPVGMHLGWNWMQGHVLGFDVSGVDLPGWFLPQLLDRPAWMTGGGFGPESTVFAVVVDLATLVLLWKWKGSAAAAPENGLRLQPA</sequence>
<comment type="caution">
    <text evidence="3">The sequence shown here is derived from an EMBL/GenBank/DDBJ whole genome shotgun (WGS) entry which is preliminary data.</text>
</comment>
<dbReference type="PANTHER" id="PTHR39430:SF1">
    <property type="entry name" value="PROTEASE"/>
    <property type="match status" value="1"/>
</dbReference>
<dbReference type="EC" id="3.4.-.-" evidence="3"/>
<dbReference type="Proteomes" id="UP001596036">
    <property type="component" value="Unassembled WGS sequence"/>
</dbReference>
<keyword evidence="4" id="KW-1185">Reference proteome</keyword>
<feature type="transmembrane region" description="Helical" evidence="1">
    <location>
        <begin position="12"/>
        <end position="32"/>
    </location>
</feature>
<dbReference type="GO" id="GO:0016787">
    <property type="term" value="F:hydrolase activity"/>
    <property type="evidence" value="ECO:0007669"/>
    <property type="project" value="UniProtKB-KW"/>
</dbReference>
<feature type="transmembrane region" description="Helical" evidence="1">
    <location>
        <begin position="120"/>
        <end position="138"/>
    </location>
</feature>